<reference evidence="18 19" key="1">
    <citation type="submission" date="2025-04" db="UniProtKB">
        <authorList>
            <consortium name="RefSeq"/>
        </authorList>
    </citation>
    <scope>IDENTIFICATION</scope>
    <source>
        <tissue evidence="18 19">Blood</tissue>
    </source>
</reference>
<dbReference type="Proteomes" id="UP000504640">
    <property type="component" value="Unplaced"/>
</dbReference>
<comment type="catalytic activity">
    <reaction evidence="7">
        <text>vincristine(in) + ATP + H2O = vincristine(out) + ADP + phosphate + H(+)</text>
        <dbReference type="Rhea" id="RHEA:60160"/>
        <dbReference type="ChEBI" id="CHEBI:15377"/>
        <dbReference type="ChEBI" id="CHEBI:15378"/>
        <dbReference type="ChEBI" id="CHEBI:30616"/>
        <dbReference type="ChEBI" id="CHEBI:43474"/>
        <dbReference type="ChEBI" id="CHEBI:143658"/>
        <dbReference type="ChEBI" id="CHEBI:456216"/>
    </reaction>
    <physiologicalReaction direction="left-to-right" evidence="7">
        <dbReference type="Rhea" id="RHEA:60161"/>
    </physiologicalReaction>
</comment>
<evidence type="ECO:0000256" key="14">
    <source>
        <dbReference type="ARBA" id="ARBA00049921"/>
    </source>
</evidence>
<comment type="catalytic activity">
    <reaction evidence="8">
        <text>sphing-4-enine 1-phosphate(in) + ATP + H2O = sphing-4-enine 1-phosphate(out) + ADP + phosphate + H(+)</text>
        <dbReference type="Rhea" id="RHEA:38951"/>
        <dbReference type="ChEBI" id="CHEBI:15377"/>
        <dbReference type="ChEBI" id="CHEBI:15378"/>
        <dbReference type="ChEBI" id="CHEBI:30616"/>
        <dbReference type="ChEBI" id="CHEBI:43474"/>
        <dbReference type="ChEBI" id="CHEBI:60119"/>
        <dbReference type="ChEBI" id="CHEBI:456216"/>
    </reaction>
    <physiologicalReaction direction="left-to-right" evidence="8">
        <dbReference type="Rhea" id="RHEA:38952"/>
    </physiologicalReaction>
</comment>
<gene>
    <name evidence="18 19" type="primary">LOC116546296</name>
</gene>
<evidence type="ECO:0000256" key="5">
    <source>
        <dbReference type="ARBA" id="ARBA00041913"/>
    </source>
</evidence>
<proteinExistence type="predicted"/>
<sequence length="224" mass="24618">MPLGRETKASGTLANPGNSSAQQLAPGGPMEFWNYCRCYGDLDFVLRHISGGQKVGIMGRTGAGKLSLTLGFFQSTSLLTERSSSMTSTLPRSPHPPGPCFLGSFCMKLDPFSQYSDEVWTSLELAHLKDCVSTLPDRLDHECAEGGQNLRQRQLVCLARALLSKMNILVLDEATAAVDLEMGDLIQSTIQTQFKGCTVFTVAHRLIIIMDYTRVIVRIKKMKV</sequence>
<dbReference type="RefSeq" id="XP_032128498.1">
    <property type="nucleotide sequence ID" value="XM_032272607.1"/>
</dbReference>
<evidence type="ECO:0000256" key="10">
    <source>
        <dbReference type="ARBA" id="ARBA00048171"/>
    </source>
</evidence>
<evidence type="ECO:0000256" key="8">
    <source>
        <dbReference type="ARBA" id="ARBA00047354"/>
    </source>
</evidence>
<keyword evidence="1" id="KW-0547">Nucleotide-binding</keyword>
<evidence type="ECO:0000256" key="7">
    <source>
        <dbReference type="ARBA" id="ARBA00047331"/>
    </source>
</evidence>
<dbReference type="GO" id="GO:0005524">
    <property type="term" value="F:ATP binding"/>
    <property type="evidence" value="ECO:0007669"/>
    <property type="project" value="UniProtKB-KW"/>
</dbReference>
<evidence type="ECO:0000259" key="16">
    <source>
        <dbReference type="SMART" id="SM00382"/>
    </source>
</evidence>
<dbReference type="RefSeq" id="XP_032128497.1">
    <property type="nucleotide sequence ID" value="XM_032272606.1"/>
</dbReference>
<dbReference type="Pfam" id="PF00005">
    <property type="entry name" value="ABC_tran"/>
    <property type="match status" value="1"/>
</dbReference>
<dbReference type="GO" id="GO:0016323">
    <property type="term" value="C:basolateral plasma membrane"/>
    <property type="evidence" value="ECO:0007669"/>
    <property type="project" value="TreeGrafter"/>
</dbReference>
<evidence type="ECO:0000313" key="17">
    <source>
        <dbReference type="Proteomes" id="UP000504640"/>
    </source>
</evidence>
<dbReference type="InterPro" id="IPR027417">
    <property type="entry name" value="P-loop_NTPase"/>
</dbReference>
<dbReference type="GO" id="GO:0016887">
    <property type="term" value="F:ATP hydrolysis activity"/>
    <property type="evidence" value="ECO:0007669"/>
    <property type="project" value="InterPro"/>
</dbReference>
<comment type="catalytic activity">
    <reaction evidence="12">
        <text>prostaglandin A2-S-(S)-glutathione(in) + ATP + H2O = prostaglandin A2-S-(S)-glutathione(out) + ADP + phosphate + H(+)</text>
        <dbReference type="Rhea" id="RHEA:81699"/>
        <dbReference type="ChEBI" id="CHEBI:15377"/>
        <dbReference type="ChEBI" id="CHEBI:15378"/>
        <dbReference type="ChEBI" id="CHEBI:30616"/>
        <dbReference type="ChEBI" id="CHEBI:43474"/>
        <dbReference type="ChEBI" id="CHEBI:133769"/>
        <dbReference type="ChEBI" id="CHEBI:456216"/>
    </reaction>
    <physiologicalReaction direction="left-to-right" evidence="12">
        <dbReference type="Rhea" id="RHEA:81700"/>
    </physiologicalReaction>
</comment>
<dbReference type="SUPFAM" id="SSF52540">
    <property type="entry name" value="P-loop containing nucleoside triphosphate hydrolases"/>
    <property type="match status" value="1"/>
</dbReference>
<evidence type="ECO:0000256" key="3">
    <source>
        <dbReference type="ARBA" id="ARBA00041009"/>
    </source>
</evidence>
<dbReference type="PANTHER" id="PTHR24223">
    <property type="entry name" value="ATP-BINDING CASSETTE SUB-FAMILY C"/>
    <property type="match status" value="1"/>
</dbReference>
<evidence type="ECO:0000256" key="2">
    <source>
        <dbReference type="ARBA" id="ARBA00022840"/>
    </source>
</evidence>
<accession>A0A6J3HF09</accession>
<evidence type="ECO:0000256" key="9">
    <source>
        <dbReference type="ARBA" id="ARBA00047576"/>
    </source>
</evidence>
<comment type="catalytic activity">
    <reaction evidence="10">
        <text>2',3'-cGAMP(in) + ATP + H2O = 2',3'-cGAMP(out) + ADP + phosphate + H(+)</text>
        <dbReference type="Rhea" id="RHEA:74887"/>
        <dbReference type="ChEBI" id="CHEBI:15377"/>
        <dbReference type="ChEBI" id="CHEBI:15378"/>
        <dbReference type="ChEBI" id="CHEBI:30616"/>
        <dbReference type="ChEBI" id="CHEBI:43474"/>
        <dbReference type="ChEBI" id="CHEBI:143093"/>
        <dbReference type="ChEBI" id="CHEBI:456216"/>
    </reaction>
</comment>
<feature type="domain" description="AAA+ ATPase" evidence="16">
    <location>
        <begin position="51"/>
        <end position="223"/>
    </location>
</feature>
<comment type="catalytic activity">
    <reaction evidence="11">
        <text>daunorubicin(in) + ATP + H2O = daunorubicin(out) + ADP + phosphate + H(+)</text>
        <dbReference type="Rhea" id="RHEA:33147"/>
        <dbReference type="ChEBI" id="CHEBI:15377"/>
        <dbReference type="ChEBI" id="CHEBI:15378"/>
        <dbReference type="ChEBI" id="CHEBI:30616"/>
        <dbReference type="ChEBI" id="CHEBI:43474"/>
        <dbReference type="ChEBI" id="CHEBI:64677"/>
        <dbReference type="ChEBI" id="CHEBI:456216"/>
    </reaction>
    <physiologicalReaction direction="left-to-right" evidence="11">
        <dbReference type="Rhea" id="RHEA:33148"/>
    </physiologicalReaction>
</comment>
<comment type="catalytic activity">
    <reaction evidence="13">
        <text>prostaglandin A2-S-(R)-glutathione(in) + ATP + H2O = prostaglandin A2-S-(R)-glutathione(out) + ADP + phosphate + H(+)</text>
        <dbReference type="Rhea" id="RHEA:81695"/>
        <dbReference type="ChEBI" id="CHEBI:15377"/>
        <dbReference type="ChEBI" id="CHEBI:15378"/>
        <dbReference type="ChEBI" id="CHEBI:30616"/>
        <dbReference type="ChEBI" id="CHEBI:43474"/>
        <dbReference type="ChEBI" id="CHEBI:133768"/>
        <dbReference type="ChEBI" id="CHEBI:456216"/>
    </reaction>
    <physiologicalReaction direction="left-to-right" evidence="13">
        <dbReference type="Rhea" id="RHEA:81696"/>
    </physiologicalReaction>
</comment>
<organism evidence="17 18">
    <name type="scientific">Sapajus apella</name>
    <name type="common">Brown-capped capuchin</name>
    <name type="synonym">Cebus apella</name>
    <dbReference type="NCBI Taxonomy" id="9515"/>
    <lineage>
        <taxon>Eukaryota</taxon>
        <taxon>Metazoa</taxon>
        <taxon>Chordata</taxon>
        <taxon>Craniata</taxon>
        <taxon>Vertebrata</taxon>
        <taxon>Euteleostomi</taxon>
        <taxon>Mammalia</taxon>
        <taxon>Eutheria</taxon>
        <taxon>Euarchontoglires</taxon>
        <taxon>Primates</taxon>
        <taxon>Haplorrhini</taxon>
        <taxon>Platyrrhini</taxon>
        <taxon>Cebidae</taxon>
        <taxon>Cebinae</taxon>
        <taxon>Sapajus</taxon>
    </lineage>
</organism>
<name>A0A6J3HF09_SAPAP</name>
<comment type="catalytic activity">
    <reaction evidence="14">
        <text>S-[(2E,6E,10E)-geranylgeranyl]-L-glutathione(in) + ATP + H2O = S-[(2E,6E,10E)-geranylgeranyl]-L-glutathione(out) + ADP + phosphate + H(+)</text>
        <dbReference type="Rhea" id="RHEA:81611"/>
        <dbReference type="ChEBI" id="CHEBI:15377"/>
        <dbReference type="ChEBI" id="CHEBI:15378"/>
        <dbReference type="ChEBI" id="CHEBI:30616"/>
        <dbReference type="ChEBI" id="CHEBI:43474"/>
        <dbReference type="ChEBI" id="CHEBI:156326"/>
        <dbReference type="ChEBI" id="CHEBI:456216"/>
    </reaction>
    <physiologicalReaction direction="left-to-right" evidence="14">
        <dbReference type="Rhea" id="RHEA:81612"/>
    </physiologicalReaction>
</comment>
<dbReference type="Gene3D" id="3.40.50.300">
    <property type="entry name" value="P-loop containing nucleotide triphosphate hydrolases"/>
    <property type="match status" value="1"/>
</dbReference>
<evidence type="ECO:0000256" key="6">
    <source>
        <dbReference type="ARBA" id="ARBA00042274"/>
    </source>
</evidence>
<keyword evidence="17" id="KW-1185">Reference proteome</keyword>
<evidence type="ECO:0000256" key="1">
    <source>
        <dbReference type="ARBA" id="ARBA00022741"/>
    </source>
</evidence>
<dbReference type="PANTHER" id="PTHR24223:SF241">
    <property type="entry name" value="MULTIDRUG RESISTANCE-ASSOCIATED PROTEIN 1"/>
    <property type="match status" value="1"/>
</dbReference>
<dbReference type="AlphaFoldDB" id="A0A6J3HF09"/>
<dbReference type="InterPro" id="IPR050173">
    <property type="entry name" value="ABC_transporter_C-like"/>
</dbReference>
<evidence type="ECO:0000256" key="12">
    <source>
        <dbReference type="ARBA" id="ARBA00049901"/>
    </source>
</evidence>
<evidence type="ECO:0000256" key="11">
    <source>
        <dbReference type="ARBA" id="ARBA00048825"/>
    </source>
</evidence>
<evidence type="ECO:0000256" key="13">
    <source>
        <dbReference type="ARBA" id="ARBA00049910"/>
    </source>
</evidence>
<evidence type="ECO:0000313" key="18">
    <source>
        <dbReference type="RefSeq" id="XP_032128497.1"/>
    </source>
</evidence>
<dbReference type="GeneID" id="116546296"/>
<evidence type="ECO:0000256" key="4">
    <source>
        <dbReference type="ARBA" id="ARBA00041345"/>
    </source>
</evidence>
<evidence type="ECO:0000313" key="19">
    <source>
        <dbReference type="RefSeq" id="XP_032128498.1"/>
    </source>
</evidence>
<keyword evidence="2" id="KW-0067">ATP-binding</keyword>
<protein>
    <recommendedName>
        <fullName evidence="3">Multidrug resistance-associated protein 1</fullName>
    </recommendedName>
    <alternativeName>
        <fullName evidence="6">ATP-binding cassette sub-family C member 1</fullName>
    </alternativeName>
    <alternativeName>
        <fullName evidence="5">Glutathione-S-conjugate-translocating ATPase ABCC1</fullName>
    </alternativeName>
    <alternativeName>
        <fullName evidence="4">Leukotriene C(4) transporter</fullName>
    </alternativeName>
</protein>
<dbReference type="InterPro" id="IPR003593">
    <property type="entry name" value="AAA+_ATPase"/>
</dbReference>
<dbReference type="GO" id="GO:0008559">
    <property type="term" value="F:ABC-type xenobiotic transporter activity"/>
    <property type="evidence" value="ECO:0007669"/>
    <property type="project" value="TreeGrafter"/>
</dbReference>
<dbReference type="SMART" id="SM00382">
    <property type="entry name" value="AAA"/>
    <property type="match status" value="1"/>
</dbReference>
<feature type="compositionally biased region" description="Polar residues" evidence="15">
    <location>
        <begin position="9"/>
        <end position="22"/>
    </location>
</feature>
<evidence type="ECO:0000256" key="15">
    <source>
        <dbReference type="SAM" id="MobiDB-lite"/>
    </source>
</evidence>
<feature type="region of interest" description="Disordered" evidence="15">
    <location>
        <begin position="1"/>
        <end position="22"/>
    </location>
</feature>
<dbReference type="InterPro" id="IPR003439">
    <property type="entry name" value="ABC_transporter-like_ATP-bd"/>
</dbReference>
<comment type="catalytic activity">
    <reaction evidence="9">
        <text>17beta-estradiol 17-O-(beta-D-glucuronate)(in) + ATP + H2O = 17beta-estradiol 17-O-(beta-D-glucuronate)(out) + ADP + phosphate + H(+)</text>
        <dbReference type="Rhea" id="RHEA:60128"/>
        <dbReference type="ChEBI" id="CHEBI:15377"/>
        <dbReference type="ChEBI" id="CHEBI:15378"/>
        <dbReference type="ChEBI" id="CHEBI:30616"/>
        <dbReference type="ChEBI" id="CHEBI:43474"/>
        <dbReference type="ChEBI" id="CHEBI:82961"/>
        <dbReference type="ChEBI" id="CHEBI:456216"/>
    </reaction>
    <physiologicalReaction direction="left-to-right" evidence="9">
        <dbReference type="Rhea" id="RHEA:60129"/>
    </physiologicalReaction>
</comment>
<dbReference type="GO" id="GO:0034634">
    <property type="term" value="F:glutathione transmembrane transporter activity"/>
    <property type="evidence" value="ECO:0007669"/>
    <property type="project" value="TreeGrafter"/>
</dbReference>